<name>A0A5N5QNV4_9AGAM</name>
<reference evidence="1 2" key="1">
    <citation type="journal article" date="2019" name="Fungal Biol. Biotechnol.">
        <title>Draft genome sequence of fastidious pathogen Ceratobasidium theobromae, which causes vascular-streak dieback in Theobroma cacao.</title>
        <authorList>
            <person name="Ali S.S."/>
            <person name="Asman A."/>
            <person name="Shao J."/>
            <person name="Firmansyah A.P."/>
            <person name="Susilo A.W."/>
            <person name="Rosmana A."/>
            <person name="McMahon P."/>
            <person name="Junaid M."/>
            <person name="Guest D."/>
            <person name="Kheng T.Y."/>
            <person name="Meinhardt L.W."/>
            <person name="Bailey B.A."/>
        </authorList>
    </citation>
    <scope>NUCLEOTIDE SEQUENCE [LARGE SCALE GENOMIC DNA]</scope>
    <source>
        <strain evidence="1 2">CT2</strain>
    </source>
</reference>
<organism evidence="1 2">
    <name type="scientific">Ceratobasidium theobromae</name>
    <dbReference type="NCBI Taxonomy" id="1582974"/>
    <lineage>
        <taxon>Eukaryota</taxon>
        <taxon>Fungi</taxon>
        <taxon>Dikarya</taxon>
        <taxon>Basidiomycota</taxon>
        <taxon>Agaricomycotina</taxon>
        <taxon>Agaricomycetes</taxon>
        <taxon>Cantharellales</taxon>
        <taxon>Ceratobasidiaceae</taxon>
        <taxon>Ceratobasidium</taxon>
    </lineage>
</organism>
<evidence type="ECO:0000313" key="2">
    <source>
        <dbReference type="Proteomes" id="UP000383932"/>
    </source>
</evidence>
<accession>A0A5N5QNV4</accession>
<gene>
    <name evidence="1" type="ORF">CTheo_3746</name>
</gene>
<proteinExistence type="predicted"/>
<dbReference type="EMBL" id="SSOP01000053">
    <property type="protein sequence ID" value="KAB5592826.1"/>
    <property type="molecule type" value="Genomic_DNA"/>
</dbReference>
<comment type="caution">
    <text evidence="1">The sequence shown here is derived from an EMBL/GenBank/DDBJ whole genome shotgun (WGS) entry which is preliminary data.</text>
</comment>
<evidence type="ECO:0000313" key="1">
    <source>
        <dbReference type="EMBL" id="KAB5592826.1"/>
    </source>
</evidence>
<dbReference type="Proteomes" id="UP000383932">
    <property type="component" value="Unassembled WGS sequence"/>
</dbReference>
<keyword evidence="2" id="KW-1185">Reference proteome</keyword>
<dbReference type="AlphaFoldDB" id="A0A5N5QNV4"/>
<sequence length="238" mass="26204">MPQRSPTLAALDSLLERRLCGSLDVSSGELWTLPSPGLPDAVLRDHITDEELRALYAFIGSKIFSQSMPPIIAQTFSSYPGNIRRVIEAQVIKSTVLSRISSRLPIYAHKVAPIAPGSSSPKVQLLYATVLALSEHHGSYYAVAWLKTLVGNLVPIIMDTIADWEDLELSDGQPNNHGEVSDLNDYQGSSTSVFGVLHDQTEDQSKPEFFGFEDDDPDFLAELLETHLSQLDPLDEDI</sequence>
<dbReference type="OrthoDB" id="3161247at2759"/>
<protein>
    <submittedName>
        <fullName evidence="1">Uncharacterized protein</fullName>
    </submittedName>
</protein>